<evidence type="ECO:0000313" key="1">
    <source>
        <dbReference type="EMBL" id="KAK3105832.1"/>
    </source>
</evidence>
<accession>A0AA89C4P0</accession>
<keyword evidence="2" id="KW-1185">Reference proteome</keyword>
<dbReference type="PANTHER" id="PTHR16317">
    <property type="entry name" value="INTEGRIN ALPHA REPEAT DOMAIN-CONTAINING"/>
    <property type="match status" value="1"/>
</dbReference>
<sequence length="760" mass="86774">MWRTVSFVDRIELDFTGNLFKQAIVLGDVDNDKGHELVVGSAEGDLCIYKGKSSTPWRKCRDLGMISCVGVGDIYSRGKNVLVTLTAEGWCYIFDIKTGTDEAKESENEGDITLTSSFTQLLPANGKVLLICDIDGDGKTELVVGYADRVVRCFKWMPVQDEGTESTVDKLMQIGKWQLNGQIGSLTLNLTPEGMPELLVAQPGGAYAILLLNQTKTDIPKQGSELDLVSLVETTETVKEERPGHLRTRNPTIDTEIVGGIAKQTREGKDTYCAICTLDGTLLLVENREILWSLQVDHQLFSLAKLDVTGNGKEEVVCCSWDGQTYIVNHNKAVVRYQFESDVSAFTAGHFAVDGTQNNPSFVYATFNNKIYLYYNISLPQVESTNLIEVMDKSDKTHELLEKLGLQVLCLQYYLNSTMLSVLCLQYYLNSTMLTVIRLQYYLNSTMLSVLCLQYYLNSTMLSVLCLQYYLNSTMLTVIRLQYYLNSTMLSVLCLQYYLNSTMLSVLCLQYYLNSTMLSVLCLQYYLNSTMLTVIRLQYYLNSTMLSVLRLQYYLNSTMLSVLRLQYYLNSTMLSVLCLQYYLNSTMLSVLCLQYYLNSTMLTVIRLQYYLNSTMLSVLRLQYYLNSTMLSVLRLQYYLNSTMLSVLCLQYYLNSTMLSVLCLQYYLNSTMLSVLCLQYYLNSTMLSVLCLQYYLNSTMLSVPCLQYYLNSTMLSVLRLQYYVNSTMLSVLRLQYYVISTTFTVLRLQYYLNSTTFTVLP</sequence>
<dbReference type="EMBL" id="VSWD01000003">
    <property type="protein sequence ID" value="KAK3105832.1"/>
    <property type="molecule type" value="Genomic_DNA"/>
</dbReference>
<dbReference type="InterPro" id="IPR031793">
    <property type="entry name" value="KICSTOR_ITFG2"/>
</dbReference>
<name>A0AA89C4P0_PINIB</name>
<evidence type="ECO:0000313" key="2">
    <source>
        <dbReference type="Proteomes" id="UP001186944"/>
    </source>
</evidence>
<dbReference type="Proteomes" id="UP001186944">
    <property type="component" value="Unassembled WGS sequence"/>
</dbReference>
<comment type="caution">
    <text evidence="1">The sequence shown here is derived from an EMBL/GenBank/DDBJ whole genome shotgun (WGS) entry which is preliminary data.</text>
</comment>
<reference evidence="1" key="1">
    <citation type="submission" date="2019-08" db="EMBL/GenBank/DDBJ databases">
        <title>The improved chromosome-level genome for the pearl oyster Pinctada fucata martensii using PacBio sequencing and Hi-C.</title>
        <authorList>
            <person name="Zheng Z."/>
        </authorList>
    </citation>
    <scope>NUCLEOTIDE SEQUENCE</scope>
    <source>
        <strain evidence="1">ZZ-2019</strain>
        <tissue evidence="1">Adductor muscle</tissue>
    </source>
</reference>
<gene>
    <name evidence="1" type="ORF">FSP39_006800</name>
</gene>
<dbReference type="PANTHER" id="PTHR16317:SF1">
    <property type="entry name" value="KICSTOR COMPLEX PROTEIN ITFG2"/>
    <property type="match status" value="1"/>
</dbReference>
<dbReference type="GO" id="GO:0032006">
    <property type="term" value="P:regulation of TOR signaling"/>
    <property type="evidence" value="ECO:0007669"/>
    <property type="project" value="TreeGrafter"/>
</dbReference>
<proteinExistence type="predicted"/>
<dbReference type="Pfam" id="PF15907">
    <property type="entry name" value="Itfg2"/>
    <property type="match status" value="1"/>
</dbReference>
<dbReference type="InterPro" id="IPR036322">
    <property type="entry name" value="WD40_repeat_dom_sf"/>
</dbReference>
<protein>
    <recommendedName>
        <fullName evidence="3">Integrin alpha FG-GAP repeat containing 2</fullName>
    </recommendedName>
</protein>
<dbReference type="SUPFAM" id="SSF50978">
    <property type="entry name" value="WD40 repeat-like"/>
    <property type="match status" value="1"/>
</dbReference>
<organism evidence="1 2">
    <name type="scientific">Pinctada imbricata</name>
    <name type="common">Atlantic pearl-oyster</name>
    <name type="synonym">Pinctada martensii</name>
    <dbReference type="NCBI Taxonomy" id="66713"/>
    <lineage>
        <taxon>Eukaryota</taxon>
        <taxon>Metazoa</taxon>
        <taxon>Spiralia</taxon>
        <taxon>Lophotrochozoa</taxon>
        <taxon>Mollusca</taxon>
        <taxon>Bivalvia</taxon>
        <taxon>Autobranchia</taxon>
        <taxon>Pteriomorphia</taxon>
        <taxon>Pterioida</taxon>
        <taxon>Pterioidea</taxon>
        <taxon>Pteriidae</taxon>
        <taxon>Pinctada</taxon>
    </lineage>
</organism>
<evidence type="ECO:0008006" key="3">
    <source>
        <dbReference type="Google" id="ProtNLM"/>
    </source>
</evidence>
<dbReference type="AlphaFoldDB" id="A0AA89C4P0"/>